<proteinExistence type="predicted"/>
<reference evidence="3 4" key="1">
    <citation type="journal article" date="2019" name="Commun. Biol.">
        <title>The bagworm genome reveals a unique fibroin gene that provides high tensile strength.</title>
        <authorList>
            <person name="Kono N."/>
            <person name="Nakamura H."/>
            <person name="Ohtoshi R."/>
            <person name="Tomita M."/>
            <person name="Numata K."/>
            <person name="Arakawa K."/>
        </authorList>
    </citation>
    <scope>NUCLEOTIDE SEQUENCE [LARGE SCALE GENOMIC DNA]</scope>
</reference>
<dbReference type="STRING" id="151549.A0A4C1U8B0"/>
<dbReference type="PANTHER" id="PTHR33481:SF1">
    <property type="entry name" value="ENDONUCLEASE_EXONUCLEASE_PHOSPHATASE DOMAIN-CONTAINING PROTEIN-RELATED"/>
    <property type="match status" value="1"/>
</dbReference>
<accession>A0A4C1U8B0</accession>
<dbReference type="OrthoDB" id="8058536at2759"/>
<keyword evidence="3" id="KW-0548">Nucleotidyltransferase</keyword>
<sequence>MDDPPDDTGRPPTNFLPSLLAPPSPASFVTVSDATTMSSKLNTTVSSQPPSLNDVPSLSSLQHSSLIIDSAPGIDGIVYSFLINASDQILSYYLDIVNSVVNTGNVPITCKIQTIFKNKGNPDGPAAYRPIALFSVLTKIAEHLVKNRLQWIAESSALLANSQFGLWKGRSTLDSLSIFTSDIRLSFFQGKSVTTSFLDVSSSYDNVQLLILRNKLKMPVRLSNYL</sequence>
<comment type="caution">
    <text evidence="3">The sequence shown here is derived from an EMBL/GenBank/DDBJ whole genome shotgun (WGS) entry which is preliminary data.</text>
</comment>
<dbReference type="SUPFAM" id="SSF56672">
    <property type="entry name" value="DNA/RNA polymerases"/>
    <property type="match status" value="1"/>
</dbReference>
<evidence type="ECO:0000313" key="3">
    <source>
        <dbReference type="EMBL" id="GBP22615.1"/>
    </source>
</evidence>
<feature type="domain" description="Reverse transcriptase" evidence="2">
    <location>
        <begin position="121"/>
        <end position="216"/>
    </location>
</feature>
<feature type="region of interest" description="Disordered" evidence="1">
    <location>
        <begin position="1"/>
        <end position="21"/>
    </location>
</feature>
<dbReference type="GO" id="GO:0003964">
    <property type="term" value="F:RNA-directed DNA polymerase activity"/>
    <property type="evidence" value="ECO:0007669"/>
    <property type="project" value="UniProtKB-KW"/>
</dbReference>
<dbReference type="InterPro" id="IPR043502">
    <property type="entry name" value="DNA/RNA_pol_sf"/>
</dbReference>
<dbReference type="Pfam" id="PF00078">
    <property type="entry name" value="RVT_1"/>
    <property type="match status" value="1"/>
</dbReference>
<dbReference type="InterPro" id="IPR000477">
    <property type="entry name" value="RT_dom"/>
</dbReference>
<protein>
    <submittedName>
        <fullName evidence="3">Probable RNA-directed DNA polymerase from transposon X-element</fullName>
    </submittedName>
</protein>
<feature type="compositionally biased region" description="Low complexity" evidence="1">
    <location>
        <begin position="10"/>
        <end position="19"/>
    </location>
</feature>
<dbReference type="EMBL" id="BGZK01000142">
    <property type="protein sequence ID" value="GBP22615.1"/>
    <property type="molecule type" value="Genomic_DNA"/>
</dbReference>
<dbReference type="Proteomes" id="UP000299102">
    <property type="component" value="Unassembled WGS sequence"/>
</dbReference>
<keyword evidence="3" id="KW-0695">RNA-directed DNA polymerase</keyword>
<evidence type="ECO:0000259" key="2">
    <source>
        <dbReference type="Pfam" id="PF00078"/>
    </source>
</evidence>
<dbReference type="AlphaFoldDB" id="A0A4C1U8B0"/>
<keyword evidence="4" id="KW-1185">Reference proteome</keyword>
<evidence type="ECO:0000313" key="4">
    <source>
        <dbReference type="Proteomes" id="UP000299102"/>
    </source>
</evidence>
<name>A0A4C1U8B0_EUMVA</name>
<dbReference type="PANTHER" id="PTHR33481">
    <property type="entry name" value="REVERSE TRANSCRIPTASE"/>
    <property type="match status" value="1"/>
</dbReference>
<evidence type="ECO:0000256" key="1">
    <source>
        <dbReference type="SAM" id="MobiDB-lite"/>
    </source>
</evidence>
<gene>
    <name evidence="3" type="ORF">EVAR_13895_1</name>
</gene>
<keyword evidence="3" id="KW-0808">Transferase</keyword>
<organism evidence="3 4">
    <name type="scientific">Eumeta variegata</name>
    <name type="common">Bagworm moth</name>
    <name type="synonym">Eumeta japonica</name>
    <dbReference type="NCBI Taxonomy" id="151549"/>
    <lineage>
        <taxon>Eukaryota</taxon>
        <taxon>Metazoa</taxon>
        <taxon>Ecdysozoa</taxon>
        <taxon>Arthropoda</taxon>
        <taxon>Hexapoda</taxon>
        <taxon>Insecta</taxon>
        <taxon>Pterygota</taxon>
        <taxon>Neoptera</taxon>
        <taxon>Endopterygota</taxon>
        <taxon>Lepidoptera</taxon>
        <taxon>Glossata</taxon>
        <taxon>Ditrysia</taxon>
        <taxon>Tineoidea</taxon>
        <taxon>Psychidae</taxon>
        <taxon>Oiketicinae</taxon>
        <taxon>Eumeta</taxon>
    </lineage>
</organism>